<gene>
    <name evidence="4" type="ORF">H1164_12415</name>
</gene>
<dbReference type="AlphaFoldDB" id="A0A7W1XBN3"/>
<comment type="caution">
    <text evidence="4">The sequence shown here is derived from an EMBL/GenBank/DDBJ whole genome shotgun (WGS) entry which is preliminary data.</text>
</comment>
<proteinExistence type="inferred from homology"/>
<reference evidence="4 5" key="1">
    <citation type="submission" date="2020-07" db="EMBL/GenBank/DDBJ databases">
        <authorList>
            <person name="Feng H."/>
        </authorList>
    </citation>
    <scope>NUCLEOTIDE SEQUENCE [LARGE SCALE GENOMIC DNA]</scope>
    <source>
        <strain evidence="5">s-11</strain>
    </source>
</reference>
<dbReference type="Gene3D" id="3.10.129.10">
    <property type="entry name" value="Hotdog Thioesterase"/>
    <property type="match status" value="1"/>
</dbReference>
<dbReference type="NCBIfam" id="TIGR00369">
    <property type="entry name" value="unchar_dom_1"/>
    <property type="match status" value="1"/>
</dbReference>
<dbReference type="CDD" id="cd03443">
    <property type="entry name" value="PaaI_thioesterase"/>
    <property type="match status" value="1"/>
</dbReference>
<keyword evidence="5" id="KW-1185">Reference proteome</keyword>
<dbReference type="EMBL" id="JACEIP010000019">
    <property type="protein sequence ID" value="MBA4543693.1"/>
    <property type="molecule type" value="Genomic_DNA"/>
</dbReference>
<evidence type="ECO:0000256" key="2">
    <source>
        <dbReference type="ARBA" id="ARBA00022801"/>
    </source>
</evidence>
<dbReference type="SUPFAM" id="SSF54637">
    <property type="entry name" value="Thioesterase/thiol ester dehydrase-isomerase"/>
    <property type="match status" value="1"/>
</dbReference>
<evidence type="ECO:0000256" key="1">
    <source>
        <dbReference type="ARBA" id="ARBA00008324"/>
    </source>
</evidence>
<evidence type="ECO:0000313" key="5">
    <source>
        <dbReference type="Proteomes" id="UP000530514"/>
    </source>
</evidence>
<dbReference type="InterPro" id="IPR003736">
    <property type="entry name" value="PAAI_dom"/>
</dbReference>
<sequence>MADELREVLENGTEEEKEVLALALQAIRQKRERNSAYLSGFLGLSGRFIEEKVYEFRVPITPFMLNRRGIVHGGIAATLADSTMGSCINRLLPEGSGAVTAELKINYLKPGTGKMLISRAELLHLGRTLAVLNCEITNEKGKRICYATATFYLLPKGK</sequence>
<evidence type="ECO:0000313" key="4">
    <source>
        <dbReference type="EMBL" id="MBA4543693.1"/>
    </source>
</evidence>
<dbReference type="PANTHER" id="PTHR21660">
    <property type="entry name" value="THIOESTERASE SUPERFAMILY MEMBER-RELATED"/>
    <property type="match status" value="1"/>
</dbReference>
<dbReference type="InterPro" id="IPR006683">
    <property type="entry name" value="Thioestr_dom"/>
</dbReference>
<keyword evidence="2" id="KW-0378">Hydrolase</keyword>
<dbReference type="Proteomes" id="UP000530514">
    <property type="component" value="Unassembled WGS sequence"/>
</dbReference>
<protein>
    <submittedName>
        <fullName evidence="4">PaaI family thioesterase</fullName>
    </submittedName>
</protein>
<dbReference type="PANTHER" id="PTHR21660:SF1">
    <property type="entry name" value="ACYL-COENZYME A THIOESTERASE 13"/>
    <property type="match status" value="1"/>
</dbReference>
<dbReference type="Pfam" id="PF03061">
    <property type="entry name" value="4HBT"/>
    <property type="match status" value="1"/>
</dbReference>
<name>A0A7W1XBN3_9BACL</name>
<feature type="domain" description="Thioesterase" evidence="3">
    <location>
        <begin position="69"/>
        <end position="145"/>
    </location>
</feature>
<accession>A0A7W1XBN3</accession>
<evidence type="ECO:0000259" key="3">
    <source>
        <dbReference type="Pfam" id="PF03061"/>
    </source>
</evidence>
<dbReference type="OrthoDB" id="2139465at2"/>
<dbReference type="InterPro" id="IPR039298">
    <property type="entry name" value="ACOT13"/>
</dbReference>
<comment type="similarity">
    <text evidence="1">Belongs to the thioesterase PaaI family.</text>
</comment>
<dbReference type="InterPro" id="IPR029069">
    <property type="entry name" value="HotDog_dom_sf"/>
</dbReference>
<dbReference type="GO" id="GO:0047617">
    <property type="term" value="F:fatty acyl-CoA hydrolase activity"/>
    <property type="evidence" value="ECO:0007669"/>
    <property type="project" value="InterPro"/>
</dbReference>
<organism evidence="4 5">
    <name type="scientific">Thermoactinomyces daqus</name>
    <dbReference type="NCBI Taxonomy" id="1329516"/>
    <lineage>
        <taxon>Bacteria</taxon>
        <taxon>Bacillati</taxon>
        <taxon>Bacillota</taxon>
        <taxon>Bacilli</taxon>
        <taxon>Bacillales</taxon>
        <taxon>Thermoactinomycetaceae</taxon>
        <taxon>Thermoactinomyces</taxon>
    </lineage>
</organism>